<reference evidence="3 4" key="2">
    <citation type="submission" date="2015-12" db="EMBL/GenBank/DDBJ databases">
        <title>Draft Genome Sequence of Desulfitobacterium hafniense Strain DH, a Sulfate-reducing Bacterium Isolated from Paddy Soils.</title>
        <authorList>
            <person name="Bao P."/>
            <person name="Zhang X."/>
            <person name="Li G."/>
        </authorList>
    </citation>
    <scope>NUCLEOTIDE SEQUENCE [LARGE SCALE GENOMIC DNA]</scope>
    <source>
        <strain evidence="3 4">DH</strain>
    </source>
</reference>
<evidence type="ECO:0000256" key="1">
    <source>
        <dbReference type="SAM" id="Phobius"/>
    </source>
</evidence>
<dbReference type="CDD" id="cd14360">
    <property type="entry name" value="UBA_NAC_like_bac"/>
    <property type="match status" value="1"/>
</dbReference>
<dbReference type="RefSeq" id="WP_011459532.1">
    <property type="nucleotide sequence ID" value="NZ_JAYFNZ010000003.1"/>
</dbReference>
<dbReference type="AlphaFoldDB" id="A0A098AY90"/>
<sequence length="183" mass="20265">MMTLLEKVEKLCSMGNITFEEAKAALDAANGDLLDAIIYLEKQGKIHAPAGGGYYNSEKTVDAHVVSYQAKDWKHQNHGSDKENPFLSFCKDAWNLFVKLLRKGNANSFEVLHGKEVKGSVPITALVLLLIFAFWVTIPLMVIGLFFGFRYRFVGTDIKGTTINDAMDSAADAAENLKKSMDK</sequence>
<keyword evidence="1" id="KW-0472">Membrane</keyword>
<dbReference type="Proteomes" id="UP000054623">
    <property type="component" value="Unassembled WGS sequence"/>
</dbReference>
<proteinExistence type="predicted"/>
<gene>
    <name evidence="3" type="ORF">AT727_07715</name>
    <name evidence="2" type="ORF">DPCES_1180</name>
</gene>
<dbReference type="SUPFAM" id="SSF46934">
    <property type="entry name" value="UBA-like"/>
    <property type="match status" value="1"/>
</dbReference>
<accession>A0A098AY90</accession>
<evidence type="ECO:0000313" key="2">
    <source>
        <dbReference type="EMBL" id="CDX01067.1"/>
    </source>
</evidence>
<protein>
    <submittedName>
        <fullName evidence="2">Transcription factor</fullName>
    </submittedName>
    <submittedName>
        <fullName evidence="3">Ubiquitin</fullName>
    </submittedName>
</protein>
<organism evidence="2">
    <name type="scientific">Desulfitobacterium hafniense</name>
    <name type="common">Desulfitobacterium frappieri</name>
    <dbReference type="NCBI Taxonomy" id="49338"/>
    <lineage>
        <taxon>Bacteria</taxon>
        <taxon>Bacillati</taxon>
        <taxon>Bacillota</taxon>
        <taxon>Clostridia</taxon>
        <taxon>Eubacteriales</taxon>
        <taxon>Desulfitobacteriaceae</taxon>
        <taxon>Desulfitobacterium</taxon>
    </lineage>
</organism>
<dbReference type="EMBL" id="LK996017">
    <property type="protein sequence ID" value="CDX01067.1"/>
    <property type="molecule type" value="Genomic_DNA"/>
</dbReference>
<name>A0A098AY90_DESHA</name>
<dbReference type="OrthoDB" id="3183239at2"/>
<dbReference type="Gene3D" id="1.10.8.10">
    <property type="entry name" value="DNA helicase RuvA subunit, C-terminal domain"/>
    <property type="match status" value="1"/>
</dbReference>
<keyword evidence="1" id="KW-0812">Transmembrane</keyword>
<evidence type="ECO:0000313" key="4">
    <source>
        <dbReference type="Proteomes" id="UP000054623"/>
    </source>
</evidence>
<dbReference type="InterPro" id="IPR009060">
    <property type="entry name" value="UBA-like_sf"/>
</dbReference>
<keyword evidence="1" id="KW-1133">Transmembrane helix</keyword>
<evidence type="ECO:0000313" key="3">
    <source>
        <dbReference type="EMBL" id="KTE90469.1"/>
    </source>
</evidence>
<reference evidence="2" key="1">
    <citation type="submission" date="2014-07" db="EMBL/GenBank/DDBJ databases">
        <authorList>
            <person name="Hornung V.Bastian."/>
        </authorList>
    </citation>
    <scope>NUCLEOTIDE SEQUENCE</scope>
    <source>
        <strain evidence="2">PCE-S</strain>
    </source>
</reference>
<dbReference type="EMBL" id="LOCK01000039">
    <property type="protein sequence ID" value="KTE90469.1"/>
    <property type="molecule type" value="Genomic_DNA"/>
</dbReference>
<feature type="transmembrane region" description="Helical" evidence="1">
    <location>
        <begin position="125"/>
        <end position="149"/>
    </location>
</feature>
<dbReference type="PATRIC" id="fig|49338.4.peg.1278"/>